<comment type="caution">
    <text evidence="1">The sequence shown here is derived from an EMBL/GenBank/DDBJ whole genome shotgun (WGS) entry which is preliminary data.</text>
</comment>
<accession>X1H9G3</accession>
<evidence type="ECO:0000313" key="1">
    <source>
        <dbReference type="EMBL" id="GAH50464.1"/>
    </source>
</evidence>
<reference evidence="1" key="1">
    <citation type="journal article" date="2014" name="Front. Microbiol.">
        <title>High frequency of phylogenetically diverse reductive dehalogenase-homologous genes in deep subseafloor sedimentary metagenomes.</title>
        <authorList>
            <person name="Kawai M."/>
            <person name="Futagami T."/>
            <person name="Toyoda A."/>
            <person name="Takaki Y."/>
            <person name="Nishi S."/>
            <person name="Hori S."/>
            <person name="Arai W."/>
            <person name="Tsubouchi T."/>
            <person name="Morono Y."/>
            <person name="Uchiyama I."/>
            <person name="Ito T."/>
            <person name="Fujiyama A."/>
            <person name="Inagaki F."/>
            <person name="Takami H."/>
        </authorList>
    </citation>
    <scope>NUCLEOTIDE SEQUENCE</scope>
    <source>
        <strain evidence="1">Expedition CK06-06</strain>
    </source>
</reference>
<name>X1H9G3_9ZZZZ</name>
<dbReference type="AlphaFoldDB" id="X1H9G3"/>
<protein>
    <submittedName>
        <fullName evidence="1">Uncharacterized protein</fullName>
    </submittedName>
</protein>
<gene>
    <name evidence="1" type="ORF">S03H2_27605</name>
</gene>
<organism evidence="1">
    <name type="scientific">marine sediment metagenome</name>
    <dbReference type="NCBI Taxonomy" id="412755"/>
    <lineage>
        <taxon>unclassified sequences</taxon>
        <taxon>metagenomes</taxon>
        <taxon>ecological metagenomes</taxon>
    </lineage>
</organism>
<dbReference type="EMBL" id="BARU01016610">
    <property type="protein sequence ID" value="GAH50464.1"/>
    <property type="molecule type" value="Genomic_DNA"/>
</dbReference>
<sequence>MKLEDLEENLRIEYRNHVRKDDKLLLDRIVKILNQNNEDFRKF</sequence>
<proteinExistence type="predicted"/>